<name>A0A1I5AI58_9GAMM</name>
<gene>
    <name evidence="1" type="ORF">SAMN05216516_11219</name>
</gene>
<dbReference type="RefSeq" id="WP_092879304.1">
    <property type="nucleotide sequence ID" value="NZ_FOVC01000012.1"/>
</dbReference>
<dbReference type="EMBL" id="FOVC01000012">
    <property type="protein sequence ID" value="SFN62113.1"/>
    <property type="molecule type" value="Genomic_DNA"/>
</dbReference>
<accession>A0A1I5AI58</accession>
<reference evidence="2" key="1">
    <citation type="submission" date="2016-10" db="EMBL/GenBank/DDBJ databases">
        <authorList>
            <person name="Varghese N."/>
            <person name="Submissions S."/>
        </authorList>
    </citation>
    <scope>NUCLEOTIDE SEQUENCE [LARGE SCALE GENOMIC DNA]</scope>
    <source>
        <strain evidence="2">N6PO6</strain>
    </source>
</reference>
<organism evidence="1 2">
    <name type="scientific">Izhakiella capsodis</name>
    <dbReference type="NCBI Taxonomy" id="1367852"/>
    <lineage>
        <taxon>Bacteria</taxon>
        <taxon>Pseudomonadati</taxon>
        <taxon>Pseudomonadota</taxon>
        <taxon>Gammaproteobacteria</taxon>
        <taxon>Enterobacterales</taxon>
        <taxon>Erwiniaceae</taxon>
        <taxon>Izhakiella</taxon>
    </lineage>
</organism>
<protein>
    <submittedName>
        <fullName evidence="1">Uncharacterized protein</fullName>
    </submittedName>
</protein>
<evidence type="ECO:0000313" key="2">
    <source>
        <dbReference type="Proteomes" id="UP000242222"/>
    </source>
</evidence>
<evidence type="ECO:0000313" key="1">
    <source>
        <dbReference type="EMBL" id="SFN62113.1"/>
    </source>
</evidence>
<sequence length="124" mass="14184">MLKNEITAILNIHNDEDGIANIITKSLIRYYSVNGISHDQFQDNYLNYLRMIFSGRRFHFLDKETLLSCKDQILSAVMAAVCEDLTDAVGSDEGYLSLKWQPEALKAVLVELFDNRQILSIISR</sequence>
<dbReference type="Proteomes" id="UP000242222">
    <property type="component" value="Unassembled WGS sequence"/>
</dbReference>
<dbReference type="AlphaFoldDB" id="A0A1I5AI58"/>
<keyword evidence="2" id="KW-1185">Reference proteome</keyword>
<proteinExistence type="predicted"/>
<dbReference type="OrthoDB" id="6637975at2"/>